<organism evidence="2 3">
    <name type="scientific">Parasutterella muris</name>
    <dbReference type="NCBI Taxonomy" id="2565572"/>
    <lineage>
        <taxon>Bacteria</taxon>
        <taxon>Pseudomonadati</taxon>
        <taxon>Pseudomonadota</taxon>
        <taxon>Betaproteobacteria</taxon>
        <taxon>Burkholderiales</taxon>
        <taxon>Sutterellaceae</taxon>
        <taxon>Parasutterella</taxon>
    </lineage>
</organism>
<dbReference type="GO" id="GO:0019867">
    <property type="term" value="C:outer membrane"/>
    <property type="evidence" value="ECO:0007669"/>
    <property type="project" value="InterPro"/>
</dbReference>
<comment type="caution">
    <text evidence="2">The sequence shown here is derived from an EMBL/GenBank/DDBJ whole genome shotgun (WGS) entry which is preliminary data.</text>
</comment>
<dbReference type="AlphaFoldDB" id="A0A6L6YLA6"/>
<dbReference type="Proteomes" id="UP000472580">
    <property type="component" value="Unassembled WGS sequence"/>
</dbReference>
<dbReference type="NCBIfam" id="TIGR01414">
    <property type="entry name" value="autotrans_barl"/>
    <property type="match status" value="1"/>
</dbReference>
<dbReference type="Gene3D" id="2.40.128.130">
    <property type="entry name" value="Autotransporter beta-domain"/>
    <property type="match status" value="1"/>
</dbReference>
<dbReference type="SUPFAM" id="SSF103515">
    <property type="entry name" value="Autotransporter"/>
    <property type="match status" value="1"/>
</dbReference>
<gene>
    <name evidence="2" type="ORF">E5987_09960</name>
</gene>
<dbReference type="PANTHER" id="PTHR35037:SF3">
    <property type="entry name" value="C-TERMINAL REGION OF AIDA-LIKE PROTEIN"/>
    <property type="match status" value="1"/>
</dbReference>
<feature type="domain" description="Autotransporter" evidence="1">
    <location>
        <begin position="1"/>
        <end position="204"/>
    </location>
</feature>
<dbReference type="InterPro" id="IPR036709">
    <property type="entry name" value="Autotransporte_beta_dom_sf"/>
</dbReference>
<dbReference type="OrthoDB" id="9157528at2"/>
<dbReference type="PANTHER" id="PTHR35037">
    <property type="entry name" value="C-TERMINAL REGION OF AIDA-LIKE PROTEIN"/>
    <property type="match status" value="1"/>
</dbReference>
<dbReference type="EMBL" id="WSRP01000034">
    <property type="protein sequence ID" value="MVX57518.1"/>
    <property type="molecule type" value="Genomic_DNA"/>
</dbReference>
<dbReference type="PROSITE" id="PS51208">
    <property type="entry name" value="AUTOTRANSPORTER"/>
    <property type="match status" value="1"/>
</dbReference>
<dbReference type="InterPro" id="IPR005546">
    <property type="entry name" value="Autotransporte_beta"/>
</dbReference>
<sequence length="204" mass="22295">MGFDHEAASYDAGRMLVGAAVTYLRRYGDYANGGSSKNHSAGVTLYGTHIGNNGMYADITLKASRMHNKFTAVSDMNRYVSKGRFNTYAVQTGVEAGKRFTFGAEENWFVDPQVQILYGNIRHTSFKTDTGVTAHVKSMNSLIGRAGVGAGYKAKQGSEFIRADALREFTADYKVDYSVKNARNQSKVDLKDTWGEISAGAISI</sequence>
<protein>
    <submittedName>
        <fullName evidence="2">Autotransporter outer membrane beta-barrel domain-containing protein</fullName>
    </submittedName>
</protein>
<accession>A0A6L6YLA6</accession>
<keyword evidence="3" id="KW-1185">Reference proteome</keyword>
<name>A0A6L6YLA6_9BURK</name>
<evidence type="ECO:0000313" key="3">
    <source>
        <dbReference type="Proteomes" id="UP000472580"/>
    </source>
</evidence>
<evidence type="ECO:0000259" key="1">
    <source>
        <dbReference type="PROSITE" id="PS51208"/>
    </source>
</evidence>
<proteinExistence type="predicted"/>
<dbReference type="InterPro" id="IPR006315">
    <property type="entry name" value="OM_autotransptr_brl_dom"/>
</dbReference>
<evidence type="ECO:0000313" key="2">
    <source>
        <dbReference type="EMBL" id="MVX57518.1"/>
    </source>
</evidence>
<reference evidence="2 3" key="1">
    <citation type="submission" date="2019-12" db="EMBL/GenBank/DDBJ databases">
        <title>Microbes associate with the intestines of laboratory mice.</title>
        <authorList>
            <person name="Navarre W."/>
            <person name="Wong E."/>
        </authorList>
    </citation>
    <scope>NUCLEOTIDE SEQUENCE [LARGE SCALE GENOMIC DNA]</scope>
    <source>
        <strain evidence="2 3">NM82_D38</strain>
    </source>
</reference>
<dbReference type="Pfam" id="PF03797">
    <property type="entry name" value="Autotransporter"/>
    <property type="match status" value="1"/>
</dbReference>
<dbReference type="InterPro" id="IPR051551">
    <property type="entry name" value="Autotransporter_adhesion"/>
</dbReference>